<comment type="similarity">
    <text evidence="1 6">Belongs to the Glu/Leu/Phe/Val dehydrogenases family.</text>
</comment>
<dbReference type="EMBL" id="BJYZ01000013">
    <property type="protein sequence ID" value="GEO38757.1"/>
    <property type="molecule type" value="Genomic_DNA"/>
</dbReference>
<evidence type="ECO:0000256" key="5">
    <source>
        <dbReference type="PIRSR" id="PIRSR000188-2"/>
    </source>
</evidence>
<dbReference type="Pfam" id="PF02812">
    <property type="entry name" value="ELFV_dehydrog_N"/>
    <property type="match status" value="1"/>
</dbReference>
<evidence type="ECO:0000256" key="1">
    <source>
        <dbReference type="ARBA" id="ARBA00006382"/>
    </source>
</evidence>
<evidence type="ECO:0000259" key="7">
    <source>
        <dbReference type="SMART" id="SM00839"/>
    </source>
</evidence>
<accession>A0A512DQM6</accession>
<dbReference type="InterPro" id="IPR006097">
    <property type="entry name" value="Glu/Leu/Phe/Val/Trp_DH_dimer"/>
</dbReference>
<feature type="active site" description="Proton donor/acceptor" evidence="4">
    <location>
        <position position="80"/>
    </location>
</feature>
<evidence type="ECO:0000256" key="3">
    <source>
        <dbReference type="ARBA" id="ARBA00023027"/>
    </source>
</evidence>
<dbReference type="FunFam" id="3.40.50.10860:FF:000010">
    <property type="entry name" value="Leucine dehydrogenase"/>
    <property type="match status" value="1"/>
</dbReference>
<dbReference type="GO" id="GO:0000166">
    <property type="term" value="F:nucleotide binding"/>
    <property type="evidence" value="ECO:0007669"/>
    <property type="project" value="UniProtKB-KW"/>
</dbReference>
<keyword evidence="2 6" id="KW-0560">Oxidoreductase</keyword>
<dbReference type="SUPFAM" id="SSF53223">
    <property type="entry name" value="Aminoacid dehydrogenase-like, N-terminal domain"/>
    <property type="match status" value="1"/>
</dbReference>
<dbReference type="SMART" id="SM00839">
    <property type="entry name" value="ELFV_dehydrog"/>
    <property type="match status" value="1"/>
</dbReference>
<keyword evidence="3 5" id="KW-0520">NAD</keyword>
<dbReference type="PRINTS" id="PR00082">
    <property type="entry name" value="GLFDHDRGNASE"/>
</dbReference>
<dbReference type="SUPFAM" id="SSF51735">
    <property type="entry name" value="NAD(P)-binding Rossmann-fold domains"/>
    <property type="match status" value="1"/>
</dbReference>
<sequence>MTVFSQQDFDGHEQVVFASDAETGLRAIIAIHNTVRGPALGGCRMWAYASEGDAVRDALRLSRGMTYKNALADLPFGGGKSVIIGDARSQKSPELIAAMGRAVDRLAGRYIIAEDVGTSVEDMAVVRNVTRHVAGLKDGGSGDPSPATARGVFMGIRAAVDYRLRRNSLDGLRVVVQGLGHVGWDLCRQLADEGVRLSVSDIRQDHVERAVETFGAAPIDTDSIFDVEADVFAPCALGAVINDNTLPRLKVAVVAGSSNNQLAEDRHGALLAERGILYAPDYVINAGGVINISHEFGPSGTGYDRATAFAHVDRIHDTLMTIFKRADADGVPTNVAADRIAEERFKLSRVA</sequence>
<protein>
    <submittedName>
        <fullName evidence="8">Leucine dehydrogenase</fullName>
    </submittedName>
</protein>
<dbReference type="AlphaFoldDB" id="A0A512DQM6"/>
<keyword evidence="5" id="KW-0547">Nucleotide-binding</keyword>
<dbReference type="RefSeq" id="WP_044429323.1">
    <property type="nucleotide sequence ID" value="NZ_BJYZ01000013.1"/>
</dbReference>
<organism evidence="8 9">
    <name type="scientific">Skermanella aerolata</name>
    <dbReference type="NCBI Taxonomy" id="393310"/>
    <lineage>
        <taxon>Bacteria</taxon>
        <taxon>Pseudomonadati</taxon>
        <taxon>Pseudomonadota</taxon>
        <taxon>Alphaproteobacteria</taxon>
        <taxon>Rhodospirillales</taxon>
        <taxon>Azospirillaceae</taxon>
        <taxon>Skermanella</taxon>
    </lineage>
</organism>
<feature type="domain" description="Glutamate/phenylalanine/leucine/valine/L-tryptophan dehydrogenase C-terminal" evidence="7">
    <location>
        <begin position="142"/>
        <end position="349"/>
    </location>
</feature>
<evidence type="ECO:0000256" key="4">
    <source>
        <dbReference type="PIRSR" id="PIRSR000188-1"/>
    </source>
</evidence>
<evidence type="ECO:0000256" key="2">
    <source>
        <dbReference type="ARBA" id="ARBA00023002"/>
    </source>
</evidence>
<dbReference type="Proteomes" id="UP000321523">
    <property type="component" value="Unassembled WGS sequence"/>
</dbReference>
<dbReference type="InterPro" id="IPR006096">
    <property type="entry name" value="Glu/Leu/Phe/Val/Trp_DH_C"/>
</dbReference>
<feature type="binding site" evidence="5">
    <location>
        <begin position="178"/>
        <end position="183"/>
    </location>
    <ligand>
        <name>NAD(+)</name>
        <dbReference type="ChEBI" id="CHEBI:57540"/>
    </ligand>
</feature>
<dbReference type="OrthoDB" id="9803297at2"/>
<dbReference type="Pfam" id="PF00208">
    <property type="entry name" value="ELFV_dehydrog"/>
    <property type="match status" value="2"/>
</dbReference>
<comment type="caution">
    <text evidence="8">The sequence shown here is derived from an EMBL/GenBank/DDBJ whole genome shotgun (WGS) entry which is preliminary data.</text>
</comment>
<proteinExistence type="inferred from homology"/>
<dbReference type="PANTHER" id="PTHR42722">
    <property type="entry name" value="LEUCINE DEHYDROGENASE"/>
    <property type="match status" value="1"/>
</dbReference>
<dbReference type="InterPro" id="IPR006095">
    <property type="entry name" value="Glu/Leu/Phe/Val/Trp_DH"/>
</dbReference>
<name>A0A512DQM6_9PROT</name>
<dbReference type="GO" id="GO:0006520">
    <property type="term" value="P:amino acid metabolic process"/>
    <property type="evidence" value="ECO:0007669"/>
    <property type="project" value="InterPro"/>
</dbReference>
<dbReference type="CDD" id="cd01075">
    <property type="entry name" value="NAD_bind_Leu_Phe_Val_DH"/>
    <property type="match status" value="1"/>
</dbReference>
<dbReference type="InterPro" id="IPR046346">
    <property type="entry name" value="Aminoacid_DH-like_N_sf"/>
</dbReference>
<dbReference type="InterPro" id="IPR016211">
    <property type="entry name" value="Glu/Phe/Leu/Val/Trp_DH_bac/arc"/>
</dbReference>
<evidence type="ECO:0000313" key="9">
    <source>
        <dbReference type="Proteomes" id="UP000321523"/>
    </source>
</evidence>
<gene>
    <name evidence="8" type="primary">ldh_2</name>
    <name evidence="8" type="ORF">SAE02_29050</name>
</gene>
<keyword evidence="9" id="KW-1185">Reference proteome</keyword>
<dbReference type="PANTHER" id="PTHR42722:SF1">
    <property type="entry name" value="VALINE DEHYDROGENASE"/>
    <property type="match status" value="1"/>
</dbReference>
<dbReference type="PIRSF" id="PIRSF000188">
    <property type="entry name" value="Phe_leu_dh"/>
    <property type="match status" value="1"/>
</dbReference>
<evidence type="ECO:0000313" key="8">
    <source>
        <dbReference type="EMBL" id="GEO38757.1"/>
    </source>
</evidence>
<dbReference type="InterPro" id="IPR036291">
    <property type="entry name" value="NAD(P)-bd_dom_sf"/>
</dbReference>
<reference evidence="8 9" key="1">
    <citation type="submission" date="2019-07" db="EMBL/GenBank/DDBJ databases">
        <title>Whole genome shotgun sequence of Skermanella aerolata NBRC 106429.</title>
        <authorList>
            <person name="Hosoyama A."/>
            <person name="Uohara A."/>
            <person name="Ohji S."/>
            <person name="Ichikawa N."/>
        </authorList>
    </citation>
    <scope>NUCLEOTIDE SEQUENCE [LARGE SCALE GENOMIC DNA]</scope>
    <source>
        <strain evidence="8 9">NBRC 106429</strain>
    </source>
</reference>
<dbReference type="Gene3D" id="3.40.50.720">
    <property type="entry name" value="NAD(P)-binding Rossmann-like Domain"/>
    <property type="match status" value="1"/>
</dbReference>
<dbReference type="Gene3D" id="3.40.50.10860">
    <property type="entry name" value="Leucine Dehydrogenase, chain A, domain 1"/>
    <property type="match status" value="1"/>
</dbReference>
<evidence type="ECO:0000256" key="6">
    <source>
        <dbReference type="RuleBase" id="RU004417"/>
    </source>
</evidence>
<dbReference type="GO" id="GO:0016639">
    <property type="term" value="F:oxidoreductase activity, acting on the CH-NH2 group of donors, NAD or NADP as acceptor"/>
    <property type="evidence" value="ECO:0007669"/>
    <property type="project" value="InterPro"/>
</dbReference>